<feature type="active site" evidence="5">
    <location>
        <position position="170"/>
    </location>
</feature>
<keyword evidence="1 5" id="KW-0489">Methyltransferase</keyword>
<dbReference type="SUPFAM" id="SSF53335">
    <property type="entry name" value="S-adenosyl-L-methionine-dependent methyltransferases"/>
    <property type="match status" value="1"/>
</dbReference>
<dbReference type="Gene3D" id="3.40.50.150">
    <property type="entry name" value="Vaccinia Virus protein VP39"/>
    <property type="match status" value="1"/>
</dbReference>
<dbReference type="EMBL" id="RRZQ01000005">
    <property type="protein sequence ID" value="RRN50547.1"/>
    <property type="molecule type" value="Genomic_DNA"/>
</dbReference>
<keyword evidence="3 5" id="KW-0949">S-adenosyl-L-methionine</keyword>
<organism evidence="8 9">
    <name type="scientific">Streptococcus suis</name>
    <dbReference type="NCBI Taxonomy" id="1307"/>
    <lineage>
        <taxon>Bacteria</taxon>
        <taxon>Bacillati</taxon>
        <taxon>Bacillota</taxon>
        <taxon>Bacilli</taxon>
        <taxon>Lactobacillales</taxon>
        <taxon>Streptococcaceae</taxon>
        <taxon>Streptococcus</taxon>
    </lineage>
</organism>
<keyword evidence="2 5" id="KW-0808">Transferase</keyword>
<dbReference type="GO" id="GO:0009307">
    <property type="term" value="P:DNA restriction-modification system"/>
    <property type="evidence" value="ECO:0007669"/>
    <property type="project" value="UniProtKB-KW"/>
</dbReference>
<dbReference type="InterPro" id="IPR001525">
    <property type="entry name" value="C5_MeTfrase"/>
</dbReference>
<name>A0A3R8M0L8_STRSU</name>
<protein>
    <recommendedName>
        <fullName evidence="7">Cytosine-specific methyltransferase</fullName>
        <ecNumber evidence="7">2.1.1.37</ecNumber>
    </recommendedName>
</protein>
<sequence>MLNEFEFREWLMVEKCYSPKVIKDIVCRLNRVNKRFSMNKQFDLKYFEEVIAEISTSSSVKSQLRRAVRLYLEFLEILSNETNKRQKTCNPIKVCSMFSNIGVAEANLEKIGFEVVVANELEERRAKLYSSIYPNTEMIVGDINENTVFESFVEKSKSNGAEVLIATPPCQGMSTAGKQQANDDRNLLILPVVHAIKKIKPRYVFIENVPMFLKTYISIDNENQLIIDYLRENLSKEYSFNISIIDVSDFGVPQSRERAIILLTRKDSSLEWEMPCKANKKLTLRDVIGHLPELDPYVKDLSDEERNHLFPLFEKRRNEALNISRWHEPPHHIFRQVQAMQHTASGETAFDNEVYYPKKADGTPVKGYRNTYKRQSWDRPAYTVTMDNRKISSQNNVHPGRKIVNSDGSVIYSDPRTLTLYEIMLIMTLPENWNLPDSAPEAFVRRIIGEGIPPLFVEKVFSKISRMRR</sequence>
<dbReference type="GO" id="GO:0032259">
    <property type="term" value="P:methylation"/>
    <property type="evidence" value="ECO:0007669"/>
    <property type="project" value="UniProtKB-KW"/>
</dbReference>
<dbReference type="AlphaFoldDB" id="A0A3R8M0L8"/>
<evidence type="ECO:0000256" key="2">
    <source>
        <dbReference type="ARBA" id="ARBA00022679"/>
    </source>
</evidence>
<dbReference type="Pfam" id="PF00145">
    <property type="entry name" value="DNA_methylase"/>
    <property type="match status" value="1"/>
</dbReference>
<dbReference type="PROSITE" id="PS51679">
    <property type="entry name" value="SAM_MT_C5"/>
    <property type="match status" value="1"/>
</dbReference>
<evidence type="ECO:0000313" key="9">
    <source>
        <dbReference type="Proteomes" id="UP000281324"/>
    </source>
</evidence>
<comment type="catalytic activity">
    <reaction evidence="7">
        <text>a 2'-deoxycytidine in DNA + S-adenosyl-L-methionine = a 5-methyl-2'-deoxycytidine in DNA + S-adenosyl-L-homocysteine + H(+)</text>
        <dbReference type="Rhea" id="RHEA:13681"/>
        <dbReference type="Rhea" id="RHEA-COMP:11369"/>
        <dbReference type="Rhea" id="RHEA-COMP:11370"/>
        <dbReference type="ChEBI" id="CHEBI:15378"/>
        <dbReference type="ChEBI" id="CHEBI:57856"/>
        <dbReference type="ChEBI" id="CHEBI:59789"/>
        <dbReference type="ChEBI" id="CHEBI:85452"/>
        <dbReference type="ChEBI" id="CHEBI:85454"/>
        <dbReference type="EC" id="2.1.1.37"/>
    </reaction>
</comment>
<dbReference type="PROSITE" id="PS00094">
    <property type="entry name" value="C5_MTASE_1"/>
    <property type="match status" value="1"/>
</dbReference>
<dbReference type="NCBIfam" id="TIGR00675">
    <property type="entry name" value="dcm"/>
    <property type="match status" value="1"/>
</dbReference>
<evidence type="ECO:0000256" key="5">
    <source>
        <dbReference type="PROSITE-ProRule" id="PRU01016"/>
    </source>
</evidence>
<comment type="similarity">
    <text evidence="5 6">Belongs to the class I-like SAM-binding methyltransferase superfamily. C5-methyltransferase family.</text>
</comment>
<proteinExistence type="inferred from homology"/>
<evidence type="ECO:0000256" key="1">
    <source>
        <dbReference type="ARBA" id="ARBA00022603"/>
    </source>
</evidence>
<dbReference type="Proteomes" id="UP000281324">
    <property type="component" value="Unassembled WGS sequence"/>
</dbReference>
<dbReference type="PANTHER" id="PTHR46098">
    <property type="entry name" value="TRNA (CYTOSINE(38)-C(5))-METHYLTRANSFERASE"/>
    <property type="match status" value="1"/>
</dbReference>
<keyword evidence="4" id="KW-0680">Restriction system</keyword>
<dbReference type="RefSeq" id="WP_125070016.1">
    <property type="nucleotide sequence ID" value="NZ_RRZQ01000005.1"/>
</dbReference>
<dbReference type="InterPro" id="IPR050750">
    <property type="entry name" value="C5-MTase"/>
</dbReference>
<dbReference type="EC" id="2.1.1.37" evidence="7"/>
<evidence type="ECO:0000256" key="4">
    <source>
        <dbReference type="ARBA" id="ARBA00022747"/>
    </source>
</evidence>
<dbReference type="GO" id="GO:0003886">
    <property type="term" value="F:DNA (cytosine-5-)-methyltransferase activity"/>
    <property type="evidence" value="ECO:0007669"/>
    <property type="project" value="UniProtKB-EC"/>
</dbReference>
<reference evidence="8 9" key="1">
    <citation type="submission" date="2018-11" db="EMBL/GenBank/DDBJ databases">
        <title>Changes in penicillin susceptibility of Streptococcus suis isolates by amino acid alterations in the penicillin-binding protein.</title>
        <authorList>
            <person name="Niemann L."/>
            <person name="Eichhorn I."/>
        </authorList>
    </citation>
    <scope>NUCLEOTIDE SEQUENCE [LARGE SCALE GENOMIC DNA]</scope>
    <source>
        <strain evidence="8 9">IMT40201</strain>
    </source>
</reference>
<accession>A0A3R8M0L8</accession>
<gene>
    <name evidence="8" type="ORF">EI219_02940</name>
</gene>
<dbReference type="PANTHER" id="PTHR46098:SF1">
    <property type="entry name" value="TRNA (CYTOSINE(38)-C(5))-METHYLTRANSFERASE"/>
    <property type="match status" value="1"/>
</dbReference>
<dbReference type="InterPro" id="IPR018117">
    <property type="entry name" value="C5_DNA_meth_AS"/>
</dbReference>
<dbReference type="InterPro" id="IPR029063">
    <property type="entry name" value="SAM-dependent_MTases_sf"/>
</dbReference>
<evidence type="ECO:0000256" key="6">
    <source>
        <dbReference type="RuleBase" id="RU000416"/>
    </source>
</evidence>
<dbReference type="PRINTS" id="PR00105">
    <property type="entry name" value="C5METTRFRASE"/>
</dbReference>
<evidence type="ECO:0000256" key="7">
    <source>
        <dbReference type="RuleBase" id="RU000417"/>
    </source>
</evidence>
<evidence type="ECO:0000256" key="3">
    <source>
        <dbReference type="ARBA" id="ARBA00022691"/>
    </source>
</evidence>
<evidence type="ECO:0000313" key="8">
    <source>
        <dbReference type="EMBL" id="RRN50547.1"/>
    </source>
</evidence>
<comment type="caution">
    <text evidence="8">The sequence shown here is derived from an EMBL/GenBank/DDBJ whole genome shotgun (WGS) entry which is preliminary data.</text>
</comment>
<dbReference type="Gene3D" id="3.90.120.10">
    <property type="entry name" value="DNA Methylase, subunit A, domain 2"/>
    <property type="match status" value="1"/>
</dbReference>